<dbReference type="Proteomes" id="UP001642520">
    <property type="component" value="Unassembled WGS sequence"/>
</dbReference>
<accession>A0ABP1PMA6</accession>
<reference evidence="2 3" key="1">
    <citation type="submission" date="2024-08" db="EMBL/GenBank/DDBJ databases">
        <authorList>
            <person name="Will J Nash"/>
            <person name="Angela Man"/>
            <person name="Seanna McTaggart"/>
            <person name="Kendall Baker"/>
            <person name="Tom Barker"/>
            <person name="Leah Catchpole"/>
            <person name="Alex Durrant"/>
            <person name="Karim Gharbi"/>
            <person name="Naomi Irish"/>
            <person name="Gemy Kaithakottil"/>
            <person name="Debby Ku"/>
            <person name="Aaliyah Providence"/>
            <person name="Felix Shaw"/>
            <person name="David Swarbreck"/>
            <person name="Chris Watkins"/>
            <person name="Ann M. McCartney"/>
            <person name="Giulio Formenti"/>
            <person name="Alice Mouton"/>
            <person name="Noel Vella"/>
            <person name="Bjorn M von Reumont"/>
            <person name="Adriana Vella"/>
            <person name="Wilfried Haerty"/>
        </authorList>
    </citation>
    <scope>NUCLEOTIDE SEQUENCE [LARGE SCALE GENOMIC DNA]</scope>
</reference>
<organism evidence="2 3">
    <name type="scientific">Xylocopa violacea</name>
    <name type="common">Violet carpenter bee</name>
    <name type="synonym">Apis violacea</name>
    <dbReference type="NCBI Taxonomy" id="135666"/>
    <lineage>
        <taxon>Eukaryota</taxon>
        <taxon>Metazoa</taxon>
        <taxon>Ecdysozoa</taxon>
        <taxon>Arthropoda</taxon>
        <taxon>Hexapoda</taxon>
        <taxon>Insecta</taxon>
        <taxon>Pterygota</taxon>
        <taxon>Neoptera</taxon>
        <taxon>Endopterygota</taxon>
        <taxon>Hymenoptera</taxon>
        <taxon>Apocrita</taxon>
        <taxon>Aculeata</taxon>
        <taxon>Apoidea</taxon>
        <taxon>Anthophila</taxon>
        <taxon>Apidae</taxon>
        <taxon>Xylocopa</taxon>
        <taxon>Xylocopa</taxon>
    </lineage>
</organism>
<protein>
    <submittedName>
        <fullName evidence="2">Uncharacterized protein</fullName>
    </submittedName>
</protein>
<comment type="caution">
    <text evidence="2">The sequence shown here is derived from an EMBL/GenBank/DDBJ whole genome shotgun (WGS) entry which is preliminary data.</text>
</comment>
<evidence type="ECO:0000256" key="1">
    <source>
        <dbReference type="SAM" id="MobiDB-lite"/>
    </source>
</evidence>
<name>A0ABP1PMA6_XYLVO</name>
<feature type="region of interest" description="Disordered" evidence="1">
    <location>
        <begin position="1"/>
        <end position="69"/>
    </location>
</feature>
<dbReference type="EMBL" id="CAXAJV020001301">
    <property type="protein sequence ID" value="CAL7952305.1"/>
    <property type="molecule type" value="Genomic_DNA"/>
</dbReference>
<gene>
    <name evidence="2" type="ORF">XYLVIOL_LOCUS10994</name>
</gene>
<evidence type="ECO:0000313" key="2">
    <source>
        <dbReference type="EMBL" id="CAL7952305.1"/>
    </source>
</evidence>
<sequence length="69" mass="7332">MVASSPRRAESGRTTSTTNTRTRTRGQPGKVVSARGGKNQPRRGPAPGHGQQGPRCREEARQRGKPGPA</sequence>
<evidence type="ECO:0000313" key="3">
    <source>
        <dbReference type="Proteomes" id="UP001642520"/>
    </source>
</evidence>
<proteinExistence type="predicted"/>
<keyword evidence="3" id="KW-1185">Reference proteome</keyword>